<dbReference type="EMBL" id="CP022011">
    <property type="protein sequence ID" value="QDJ15264.1"/>
    <property type="molecule type" value="Genomic_DNA"/>
</dbReference>
<dbReference type="PROSITE" id="PS50293">
    <property type="entry name" value="TPR_REGION"/>
    <property type="match status" value="1"/>
</dbReference>
<keyword evidence="2" id="KW-0802">TPR repeat</keyword>
<dbReference type="InterPro" id="IPR011990">
    <property type="entry name" value="TPR-like_helical_dom_sf"/>
</dbReference>
<dbReference type="GO" id="GO:0005886">
    <property type="term" value="C:plasma membrane"/>
    <property type="evidence" value="ECO:0007669"/>
    <property type="project" value="TreeGrafter"/>
</dbReference>
<dbReference type="PANTHER" id="PTHR47870:SF2">
    <property type="entry name" value="FORMATE-DEPENDENT NITRITE REDUCTASE COMPLEX SUBUNIT NRFF"/>
    <property type="match status" value="1"/>
</dbReference>
<reference evidence="4" key="1">
    <citation type="submission" date="2017-06" db="EMBL/GenBank/DDBJ databases">
        <title>Genome sequencing of pathogenic and non-pathogenic strains within Bisgaard taxon 40.</title>
        <authorList>
            <person name="Ladner J.T."/>
            <person name="Lovett S.P."/>
            <person name="Koroleva G."/>
            <person name="Lorch J.M."/>
        </authorList>
    </citation>
    <scope>NUCLEOTIDE SEQUENCE</scope>
    <source>
        <strain evidence="4">27576-1-I1</strain>
    </source>
</reference>
<feature type="domain" description="Cytochrome c-type biogenesis protein H TPR" evidence="3">
    <location>
        <begin position="124"/>
        <end position="255"/>
    </location>
</feature>
<name>A0A8E3MHG1_9PAST</name>
<protein>
    <submittedName>
        <fullName evidence="4">Nitrite reductase</fullName>
    </submittedName>
</protein>
<proteinExistence type="predicted"/>
<dbReference type="PROSITE" id="PS50005">
    <property type="entry name" value="TPR"/>
    <property type="match status" value="1"/>
</dbReference>
<dbReference type="InterPro" id="IPR056413">
    <property type="entry name" value="TPR_CcmH_CycH"/>
</dbReference>
<evidence type="ECO:0000256" key="2">
    <source>
        <dbReference type="ARBA" id="ARBA00022803"/>
    </source>
</evidence>
<dbReference type="AlphaFoldDB" id="A0A8E3MHG1"/>
<evidence type="ECO:0000256" key="1">
    <source>
        <dbReference type="ARBA" id="ARBA00022737"/>
    </source>
</evidence>
<gene>
    <name evidence="4" type="ORF">CEP48_07435</name>
</gene>
<dbReference type="InterPro" id="IPR019734">
    <property type="entry name" value="TPR_rpt"/>
</dbReference>
<dbReference type="PANTHER" id="PTHR47870">
    <property type="entry name" value="CYTOCHROME C-TYPE BIOGENESIS PROTEIN CCMH"/>
    <property type="match status" value="1"/>
</dbReference>
<evidence type="ECO:0000313" key="4">
    <source>
        <dbReference type="EMBL" id="QDJ15264.1"/>
    </source>
</evidence>
<keyword evidence="1" id="KW-0677">Repeat</keyword>
<organism evidence="4 5">
    <name type="scientific">Mergibacter septicus</name>
    <dbReference type="NCBI Taxonomy" id="221402"/>
    <lineage>
        <taxon>Bacteria</taxon>
        <taxon>Pseudomonadati</taxon>
        <taxon>Pseudomonadota</taxon>
        <taxon>Gammaproteobacteria</taxon>
        <taxon>Pasteurellales</taxon>
        <taxon>Pasteurellaceae</taxon>
        <taxon>Mergibacter</taxon>
    </lineage>
</organism>
<evidence type="ECO:0000313" key="5">
    <source>
        <dbReference type="Proteomes" id="UP000955338"/>
    </source>
</evidence>
<evidence type="ECO:0000259" key="3">
    <source>
        <dbReference type="Pfam" id="PF23914"/>
    </source>
</evidence>
<dbReference type="SMART" id="SM00028">
    <property type="entry name" value="TPR"/>
    <property type="match status" value="2"/>
</dbReference>
<accession>A0A8E3MHG1</accession>
<dbReference type="SUPFAM" id="SSF48452">
    <property type="entry name" value="TPR-like"/>
    <property type="match status" value="1"/>
</dbReference>
<keyword evidence="5" id="KW-1185">Reference proteome</keyword>
<dbReference type="Pfam" id="PF23914">
    <property type="entry name" value="TPR_CcmH_CycH"/>
    <property type="match status" value="1"/>
</dbReference>
<sequence>MILSMIFFWICIISFAFCLLFTLFYPRSTIKNRSENTLNQQLYQQQLTNIAHLAYPLKQHLEKEIHYRFFLQDTQNKTNLLSLKKPNAWLLLSVGIIIIGTILSGYLISGRYQLVLNEEQKFQQAMETRQQQNRQHTDYILAIQNKLRTNPNDGDSWFELGQAYTQNNEYPEALECYSRALKLNGRKAYLLSAIANTLYYQANSTLTDEVRQYLAETLALNPQDTTALLLLASEAFQQQHYTQAITYWKKVLDNAQSVDRVAIIQNIQIAEELEKHLLTPVK</sequence>
<dbReference type="InterPro" id="IPR051263">
    <property type="entry name" value="C-type_cytochrome_biogenesis"/>
</dbReference>
<dbReference type="RefSeq" id="WP_261920223.1">
    <property type="nucleotide sequence ID" value="NZ_CP022011.1"/>
</dbReference>
<dbReference type="Proteomes" id="UP000955338">
    <property type="component" value="Chromosome"/>
</dbReference>
<dbReference type="Gene3D" id="1.25.40.10">
    <property type="entry name" value="Tetratricopeptide repeat domain"/>
    <property type="match status" value="1"/>
</dbReference>